<evidence type="ECO:0000313" key="2">
    <source>
        <dbReference type="EMBL" id="MFC3071595.1"/>
    </source>
</evidence>
<sequence>MKIETRHQLNEKFNRRADGIIGMVNPWFVGSAVLMGVAALPFSLSATLFILSVPTVYQGIGLGYRVAGYMLKPTAPSAP</sequence>
<protein>
    <submittedName>
        <fullName evidence="2">Uncharacterized protein</fullName>
    </submittedName>
</protein>
<keyword evidence="1" id="KW-0472">Membrane</keyword>
<organism evidence="2 3">
    <name type="scientific">Shinella pollutisoli</name>
    <dbReference type="NCBI Taxonomy" id="2250594"/>
    <lineage>
        <taxon>Bacteria</taxon>
        <taxon>Pseudomonadati</taxon>
        <taxon>Pseudomonadota</taxon>
        <taxon>Alphaproteobacteria</taxon>
        <taxon>Hyphomicrobiales</taxon>
        <taxon>Rhizobiaceae</taxon>
        <taxon>Shinella</taxon>
    </lineage>
</organism>
<evidence type="ECO:0000313" key="3">
    <source>
        <dbReference type="Proteomes" id="UP001595377"/>
    </source>
</evidence>
<evidence type="ECO:0000256" key="1">
    <source>
        <dbReference type="SAM" id="Phobius"/>
    </source>
</evidence>
<keyword evidence="1" id="KW-0812">Transmembrane</keyword>
<proteinExistence type="predicted"/>
<accession>A0ABV7DA57</accession>
<feature type="transmembrane region" description="Helical" evidence="1">
    <location>
        <begin position="20"/>
        <end position="40"/>
    </location>
</feature>
<name>A0ABV7DA57_9HYPH</name>
<reference evidence="3" key="1">
    <citation type="journal article" date="2019" name="Int. J. Syst. Evol. Microbiol.">
        <title>The Global Catalogue of Microorganisms (GCM) 10K type strain sequencing project: providing services to taxonomists for standard genome sequencing and annotation.</title>
        <authorList>
            <consortium name="The Broad Institute Genomics Platform"/>
            <consortium name="The Broad Institute Genome Sequencing Center for Infectious Disease"/>
            <person name="Wu L."/>
            <person name="Ma J."/>
        </authorList>
    </citation>
    <scope>NUCLEOTIDE SEQUENCE [LARGE SCALE GENOMIC DNA]</scope>
    <source>
        <strain evidence="3">KCTC 52677</strain>
    </source>
</reference>
<keyword evidence="1" id="KW-1133">Transmembrane helix</keyword>
<dbReference type="EMBL" id="JBHRSP010000001">
    <property type="protein sequence ID" value="MFC3071595.1"/>
    <property type="molecule type" value="Genomic_DNA"/>
</dbReference>
<keyword evidence="3" id="KW-1185">Reference proteome</keyword>
<dbReference type="RefSeq" id="WP_257315963.1">
    <property type="nucleotide sequence ID" value="NZ_JANFDG010000016.1"/>
</dbReference>
<dbReference type="Proteomes" id="UP001595377">
    <property type="component" value="Unassembled WGS sequence"/>
</dbReference>
<gene>
    <name evidence="2" type="ORF">ACFOHH_00585</name>
</gene>
<comment type="caution">
    <text evidence="2">The sequence shown here is derived from an EMBL/GenBank/DDBJ whole genome shotgun (WGS) entry which is preliminary data.</text>
</comment>
<feature type="transmembrane region" description="Helical" evidence="1">
    <location>
        <begin position="46"/>
        <end position="67"/>
    </location>
</feature>